<keyword evidence="3" id="KW-1185">Reference proteome</keyword>
<organism evidence="2 3">
    <name type="scientific">Favolaschia claudopus</name>
    <dbReference type="NCBI Taxonomy" id="2862362"/>
    <lineage>
        <taxon>Eukaryota</taxon>
        <taxon>Fungi</taxon>
        <taxon>Dikarya</taxon>
        <taxon>Basidiomycota</taxon>
        <taxon>Agaricomycotina</taxon>
        <taxon>Agaricomycetes</taxon>
        <taxon>Agaricomycetidae</taxon>
        <taxon>Agaricales</taxon>
        <taxon>Marasmiineae</taxon>
        <taxon>Mycenaceae</taxon>
        <taxon>Favolaschia</taxon>
    </lineage>
</organism>
<feature type="compositionally biased region" description="Polar residues" evidence="1">
    <location>
        <begin position="339"/>
        <end position="349"/>
    </location>
</feature>
<gene>
    <name evidence="2" type="ORF">R3P38DRAFT_75615</name>
</gene>
<feature type="region of interest" description="Disordered" evidence="1">
    <location>
        <begin position="589"/>
        <end position="641"/>
    </location>
</feature>
<feature type="region of interest" description="Disordered" evidence="1">
    <location>
        <begin position="138"/>
        <end position="161"/>
    </location>
</feature>
<feature type="region of interest" description="Disordered" evidence="1">
    <location>
        <begin position="296"/>
        <end position="321"/>
    </location>
</feature>
<dbReference type="EMBL" id="JAWWNJ010000010">
    <property type="protein sequence ID" value="KAK7046584.1"/>
    <property type="molecule type" value="Genomic_DNA"/>
</dbReference>
<feature type="region of interest" description="Disordered" evidence="1">
    <location>
        <begin position="554"/>
        <end position="576"/>
    </location>
</feature>
<evidence type="ECO:0000313" key="2">
    <source>
        <dbReference type="EMBL" id="KAK7046584.1"/>
    </source>
</evidence>
<sequence length="662" mass="74726">MQAPVYSTATDVKIHQAIRRQWAAFQAWLIEQHRRLEYHENEILLAAAHRRRGKMKDVDAEQQIHALEAELLAAARSEWLARVRNNLLHLEHWVMTPDEKRILQQALGWTHKDMVDAYAKQQAEMGAMYQRVDPTTLGKRDSVLHGRGPSSPSRFKHPAVPERAPSVPAYENWAAEVSKLAAASPLKPPKSIQSSIETPSMPLYFVGALLQGTDLDAVAASDLEAFALHVSEEKIREYYAEACEAAVHFQRGLAAVEPARRDEAHEDFERYMQELKSAKEREWKAVTVKELRKHQAASLQHRAAQQRAMRPPPRKKRRGWDNREWDRMDEFYQSPRLKSATTTPSTYRSPRQGHLDGYYRTPPRESLHAYHSPRQYAEEEYYSPLIESRSTETYRSPRRRRRKQPSVIEEEEEEEVANPKRGVLGSIGLRSIVAANTLRNGGLLSRGLSGRRIPGTAAARADWSSAHVGEVDFKKSPGLPPSQNAQGLDFVLRLAAASQARPAREKLRKRKARVVETRVEPAQQRLGGSVFRRGVSDAKPEIGVAEKIQLEFRRKGEGKSQPNEFGHWLGGSGLGLSPRVNEEKRSVGQKLQQSSEAIKGRNHVNLPPPSSKRVRFKSPSLISSTNVDKARVKQPGIRKSNFNGVTTKFYEKLGSKASTTAS</sequence>
<dbReference type="AlphaFoldDB" id="A0AAW0D4V3"/>
<comment type="caution">
    <text evidence="2">The sequence shown here is derived from an EMBL/GenBank/DDBJ whole genome shotgun (WGS) entry which is preliminary data.</text>
</comment>
<accession>A0AAW0D4V3</accession>
<dbReference type="Proteomes" id="UP001362999">
    <property type="component" value="Unassembled WGS sequence"/>
</dbReference>
<feature type="region of interest" description="Disordered" evidence="1">
    <location>
        <begin position="388"/>
        <end position="418"/>
    </location>
</feature>
<evidence type="ECO:0000256" key="1">
    <source>
        <dbReference type="SAM" id="MobiDB-lite"/>
    </source>
</evidence>
<proteinExistence type="predicted"/>
<reference evidence="2 3" key="1">
    <citation type="journal article" date="2024" name="J Genomics">
        <title>Draft genome sequencing and assembly of Favolaschia claudopus CIRM-BRFM 2984 isolated from oak limbs.</title>
        <authorList>
            <person name="Navarro D."/>
            <person name="Drula E."/>
            <person name="Chaduli D."/>
            <person name="Cazenave R."/>
            <person name="Ahrendt S."/>
            <person name="Wang J."/>
            <person name="Lipzen A."/>
            <person name="Daum C."/>
            <person name="Barry K."/>
            <person name="Grigoriev I.V."/>
            <person name="Favel A."/>
            <person name="Rosso M.N."/>
            <person name="Martin F."/>
        </authorList>
    </citation>
    <scope>NUCLEOTIDE SEQUENCE [LARGE SCALE GENOMIC DNA]</scope>
    <source>
        <strain evidence="2 3">CIRM-BRFM 2984</strain>
    </source>
</reference>
<evidence type="ECO:0000313" key="3">
    <source>
        <dbReference type="Proteomes" id="UP001362999"/>
    </source>
</evidence>
<feature type="region of interest" description="Disordered" evidence="1">
    <location>
        <begin position="336"/>
        <end position="373"/>
    </location>
</feature>
<name>A0AAW0D4V3_9AGAR</name>
<protein>
    <submittedName>
        <fullName evidence="2">Sterol regulatory element binding protein cleavage-activating protein</fullName>
    </submittedName>
</protein>